<proteinExistence type="predicted"/>
<evidence type="ECO:0000313" key="3">
    <source>
        <dbReference type="Proteomes" id="UP000245390"/>
    </source>
</evidence>
<name>A0A316G8A9_9RHOB</name>
<keyword evidence="1" id="KW-0472">Membrane</keyword>
<keyword evidence="3" id="KW-1185">Reference proteome</keyword>
<evidence type="ECO:0000313" key="2">
    <source>
        <dbReference type="EMBL" id="PWK56842.1"/>
    </source>
</evidence>
<keyword evidence="1" id="KW-0812">Transmembrane</keyword>
<dbReference type="AlphaFoldDB" id="A0A316G8A9"/>
<keyword evidence="1" id="KW-1133">Transmembrane helix</keyword>
<organism evidence="2 3">
    <name type="scientific">Silicimonas algicola</name>
    <dbReference type="NCBI Taxonomy" id="1826607"/>
    <lineage>
        <taxon>Bacteria</taxon>
        <taxon>Pseudomonadati</taxon>
        <taxon>Pseudomonadota</taxon>
        <taxon>Alphaproteobacteria</taxon>
        <taxon>Rhodobacterales</taxon>
        <taxon>Paracoccaceae</taxon>
    </lineage>
</organism>
<evidence type="ECO:0000256" key="1">
    <source>
        <dbReference type="SAM" id="Phobius"/>
    </source>
</evidence>
<gene>
    <name evidence="2" type="ORF">C8D95_10374</name>
</gene>
<dbReference type="EMBL" id="QGGV01000003">
    <property type="protein sequence ID" value="PWK56842.1"/>
    <property type="molecule type" value="Genomic_DNA"/>
</dbReference>
<protein>
    <submittedName>
        <fullName evidence="2">Uncharacterized protein</fullName>
    </submittedName>
</protein>
<comment type="caution">
    <text evidence="2">The sequence shown here is derived from an EMBL/GenBank/DDBJ whole genome shotgun (WGS) entry which is preliminary data.</text>
</comment>
<dbReference type="Proteomes" id="UP000245390">
    <property type="component" value="Unassembled WGS sequence"/>
</dbReference>
<sequence length="30" mass="3200">MAVYELLGISSLLSAGIAVVLLARLVRKSR</sequence>
<feature type="transmembrane region" description="Helical" evidence="1">
    <location>
        <begin position="6"/>
        <end position="26"/>
    </location>
</feature>
<accession>A0A316G8A9</accession>
<reference evidence="2 3" key="1">
    <citation type="submission" date="2018-05" db="EMBL/GenBank/DDBJ databases">
        <title>Genomic Encyclopedia of Type Strains, Phase IV (KMG-IV): sequencing the most valuable type-strain genomes for metagenomic binning, comparative biology and taxonomic classification.</title>
        <authorList>
            <person name="Goeker M."/>
        </authorList>
    </citation>
    <scope>NUCLEOTIDE SEQUENCE [LARGE SCALE GENOMIC DNA]</scope>
    <source>
        <strain evidence="2 3">DSM 103371</strain>
    </source>
</reference>